<dbReference type="SMART" id="SM00827">
    <property type="entry name" value="PKS_AT"/>
    <property type="match status" value="1"/>
</dbReference>
<dbReference type="Proteomes" id="UP001212803">
    <property type="component" value="Chromosome"/>
</dbReference>
<dbReference type="Gene3D" id="3.40.366.10">
    <property type="entry name" value="Malonyl-Coenzyme A Acyl Carrier Protein, domain 2"/>
    <property type="match status" value="1"/>
</dbReference>
<comment type="similarity">
    <text evidence="4">Belongs to the fabD family.</text>
</comment>
<dbReference type="InterPro" id="IPR050858">
    <property type="entry name" value="Mal-CoA-ACP_Trans/PKS_FabD"/>
</dbReference>
<dbReference type="Gene3D" id="3.30.70.250">
    <property type="entry name" value="Malonyl-CoA ACP transacylase, ACP-binding"/>
    <property type="match status" value="1"/>
</dbReference>
<dbReference type="SUPFAM" id="SSF52151">
    <property type="entry name" value="FabD/lysophospholipase-like"/>
    <property type="match status" value="1"/>
</dbReference>
<protein>
    <recommendedName>
        <fullName evidence="4">Malonyl CoA-acyl carrier protein transacylase</fullName>
        <ecNumber evidence="4">2.3.1.39</ecNumber>
    </recommendedName>
</protein>
<name>A0ABY7M767_9CHLR</name>
<reference evidence="6 7" key="1">
    <citation type="journal article" date="2023" name="ISME J.">
        <title>Thermophilic Dehalococcoidia with unusual traits shed light on an unexpected past.</title>
        <authorList>
            <person name="Palmer M."/>
            <person name="Covington J.K."/>
            <person name="Zhou E.M."/>
            <person name="Thomas S.C."/>
            <person name="Habib N."/>
            <person name="Seymour C.O."/>
            <person name="Lai D."/>
            <person name="Johnston J."/>
            <person name="Hashimi A."/>
            <person name="Jiao J.Y."/>
            <person name="Muok A.R."/>
            <person name="Liu L."/>
            <person name="Xian W.D."/>
            <person name="Zhi X.Y."/>
            <person name="Li M.M."/>
            <person name="Silva L.P."/>
            <person name="Bowen B.P."/>
            <person name="Louie K."/>
            <person name="Briegel A."/>
            <person name="Pett-Ridge J."/>
            <person name="Weber P.K."/>
            <person name="Tocheva E.I."/>
            <person name="Woyke T."/>
            <person name="Northen T.R."/>
            <person name="Mayali X."/>
            <person name="Li W.J."/>
            <person name="Hedlund B.P."/>
        </authorList>
    </citation>
    <scope>NUCLEOTIDE SEQUENCE [LARGE SCALE GENOMIC DNA]</scope>
    <source>
        <strain evidence="6 7">YIM 72310</strain>
    </source>
</reference>
<dbReference type="EMBL" id="CP115149">
    <property type="protein sequence ID" value="WBL36240.1"/>
    <property type="molecule type" value="Genomic_DNA"/>
</dbReference>
<proteinExistence type="inferred from homology"/>
<dbReference type="InterPro" id="IPR016035">
    <property type="entry name" value="Acyl_Trfase/lysoPLipase"/>
</dbReference>
<gene>
    <name evidence="6" type="primary">fabD</name>
    <name evidence="6" type="ORF">O0235_01135</name>
</gene>
<dbReference type="InterPro" id="IPR004410">
    <property type="entry name" value="Malonyl_CoA-ACP_transAc_FabD"/>
</dbReference>
<dbReference type="Pfam" id="PF00698">
    <property type="entry name" value="Acyl_transf_1"/>
    <property type="match status" value="1"/>
</dbReference>
<evidence type="ECO:0000256" key="2">
    <source>
        <dbReference type="ARBA" id="ARBA00023315"/>
    </source>
</evidence>
<dbReference type="RefSeq" id="WP_270056765.1">
    <property type="nucleotide sequence ID" value="NZ_CP115149.1"/>
</dbReference>
<evidence type="ECO:0000313" key="7">
    <source>
        <dbReference type="Proteomes" id="UP001212803"/>
    </source>
</evidence>
<dbReference type="PIRSF" id="PIRSF000446">
    <property type="entry name" value="Mct"/>
    <property type="match status" value="1"/>
</dbReference>
<keyword evidence="2 4" id="KW-0012">Acyltransferase</keyword>
<keyword evidence="7" id="KW-1185">Reference proteome</keyword>
<organism evidence="6 7">
    <name type="scientific">Tepidiforma flava</name>
    <dbReference type="NCBI Taxonomy" id="3004094"/>
    <lineage>
        <taxon>Bacteria</taxon>
        <taxon>Bacillati</taxon>
        <taxon>Chloroflexota</taxon>
        <taxon>Tepidiformia</taxon>
        <taxon>Tepidiformales</taxon>
        <taxon>Tepidiformaceae</taxon>
        <taxon>Tepidiforma</taxon>
    </lineage>
</organism>
<evidence type="ECO:0000256" key="4">
    <source>
        <dbReference type="PIRNR" id="PIRNR000446"/>
    </source>
</evidence>
<dbReference type="InterPro" id="IPR001227">
    <property type="entry name" value="Ac_transferase_dom_sf"/>
</dbReference>
<sequence length="329" mass="36182">MDQELKPWSRLALIFPGQGSQHVGMGEKLAQVSRAAREVFRRADELLERNLSKLCWEGPAEELESTRNQQPASFVTSIAWLEALKERWAAIGRPFQPYLFAGHSMGEFTAAVAAESITFEDGLRLVEARGRLMEEAGQENPGGMASILGLPEEKVLEICAEASKEGYVGLANANCEGQSVISGYLKPLKLAMELAEKAKARRVVRLPISIGSHSPLMAKASEGMAALLDRVKVMDPIRPLVGNVNADLLRTGAEVCHELKEQLTHGVQWQKTIERMRDEGADMFLEVGPGSVLTKLVRRIDYSVNSVAISDEYEGLLTERWALVEAAAR</sequence>
<dbReference type="EC" id="2.3.1.39" evidence="4"/>
<comment type="catalytic activity">
    <reaction evidence="3 4">
        <text>holo-[ACP] + malonyl-CoA = malonyl-[ACP] + CoA</text>
        <dbReference type="Rhea" id="RHEA:41792"/>
        <dbReference type="Rhea" id="RHEA-COMP:9623"/>
        <dbReference type="Rhea" id="RHEA-COMP:9685"/>
        <dbReference type="ChEBI" id="CHEBI:57287"/>
        <dbReference type="ChEBI" id="CHEBI:57384"/>
        <dbReference type="ChEBI" id="CHEBI:64479"/>
        <dbReference type="ChEBI" id="CHEBI:78449"/>
        <dbReference type="EC" id="2.3.1.39"/>
    </reaction>
</comment>
<dbReference type="GO" id="GO:0004314">
    <property type="term" value="F:[acyl-carrier-protein] S-malonyltransferase activity"/>
    <property type="evidence" value="ECO:0007669"/>
    <property type="project" value="UniProtKB-EC"/>
</dbReference>
<dbReference type="InterPro" id="IPR014043">
    <property type="entry name" value="Acyl_transferase_dom"/>
</dbReference>
<dbReference type="PANTHER" id="PTHR42681:SF1">
    <property type="entry name" value="MALONYL-COA-ACYL CARRIER PROTEIN TRANSACYLASE, MITOCHONDRIAL"/>
    <property type="match status" value="1"/>
</dbReference>
<accession>A0ABY7M767</accession>
<evidence type="ECO:0000256" key="3">
    <source>
        <dbReference type="ARBA" id="ARBA00048462"/>
    </source>
</evidence>
<dbReference type="NCBIfam" id="TIGR00128">
    <property type="entry name" value="fabD"/>
    <property type="match status" value="1"/>
</dbReference>
<dbReference type="InterPro" id="IPR024925">
    <property type="entry name" value="Malonyl_CoA-ACP_transAc"/>
</dbReference>
<feature type="domain" description="Malonyl-CoA:ACP transacylase (MAT)" evidence="5">
    <location>
        <begin position="14"/>
        <end position="312"/>
    </location>
</feature>
<evidence type="ECO:0000313" key="6">
    <source>
        <dbReference type="EMBL" id="WBL36240.1"/>
    </source>
</evidence>
<dbReference type="SUPFAM" id="SSF55048">
    <property type="entry name" value="Probable ACP-binding domain of malonyl-CoA ACP transacylase"/>
    <property type="match status" value="1"/>
</dbReference>
<evidence type="ECO:0000256" key="1">
    <source>
        <dbReference type="ARBA" id="ARBA00022679"/>
    </source>
</evidence>
<evidence type="ECO:0000259" key="5">
    <source>
        <dbReference type="SMART" id="SM00827"/>
    </source>
</evidence>
<dbReference type="PANTHER" id="PTHR42681">
    <property type="entry name" value="MALONYL-COA-ACYL CARRIER PROTEIN TRANSACYLASE, MITOCHONDRIAL"/>
    <property type="match status" value="1"/>
</dbReference>
<dbReference type="InterPro" id="IPR016036">
    <property type="entry name" value="Malonyl_transacylase_ACP-bd"/>
</dbReference>
<keyword evidence="1 4" id="KW-0808">Transferase</keyword>